<name>A0ABQ9GAQ4_9NEOP</name>
<dbReference type="Proteomes" id="UP001159363">
    <property type="component" value="Chromosome 13"/>
</dbReference>
<dbReference type="EMBL" id="JARBHB010000014">
    <property type="protein sequence ID" value="KAJ8868513.1"/>
    <property type="molecule type" value="Genomic_DNA"/>
</dbReference>
<keyword evidence="2" id="KW-1185">Reference proteome</keyword>
<gene>
    <name evidence="1" type="ORF">PR048_030041</name>
</gene>
<accession>A0ABQ9GAQ4</accession>
<protein>
    <submittedName>
        <fullName evidence="1">Uncharacterized protein</fullName>
    </submittedName>
</protein>
<reference evidence="1 2" key="1">
    <citation type="submission" date="2023-02" db="EMBL/GenBank/DDBJ databases">
        <title>LHISI_Scaffold_Assembly.</title>
        <authorList>
            <person name="Stuart O.P."/>
            <person name="Cleave R."/>
            <person name="Magrath M.J.L."/>
            <person name="Mikheyev A.S."/>
        </authorList>
    </citation>
    <scope>NUCLEOTIDE SEQUENCE [LARGE SCALE GENOMIC DNA]</scope>
    <source>
        <strain evidence="1">Daus_M_001</strain>
        <tissue evidence="1">Leg muscle</tissue>
    </source>
</reference>
<evidence type="ECO:0000313" key="1">
    <source>
        <dbReference type="EMBL" id="KAJ8868513.1"/>
    </source>
</evidence>
<evidence type="ECO:0000313" key="2">
    <source>
        <dbReference type="Proteomes" id="UP001159363"/>
    </source>
</evidence>
<comment type="caution">
    <text evidence="1">The sequence shown here is derived from an EMBL/GenBank/DDBJ whole genome shotgun (WGS) entry which is preliminary data.</text>
</comment>
<organism evidence="1 2">
    <name type="scientific">Dryococelus australis</name>
    <dbReference type="NCBI Taxonomy" id="614101"/>
    <lineage>
        <taxon>Eukaryota</taxon>
        <taxon>Metazoa</taxon>
        <taxon>Ecdysozoa</taxon>
        <taxon>Arthropoda</taxon>
        <taxon>Hexapoda</taxon>
        <taxon>Insecta</taxon>
        <taxon>Pterygota</taxon>
        <taxon>Neoptera</taxon>
        <taxon>Polyneoptera</taxon>
        <taxon>Phasmatodea</taxon>
        <taxon>Verophasmatodea</taxon>
        <taxon>Anareolatae</taxon>
        <taxon>Phasmatidae</taxon>
        <taxon>Eurycanthinae</taxon>
        <taxon>Dryococelus</taxon>
    </lineage>
</organism>
<proteinExistence type="predicted"/>
<sequence>MSLMTTPSIFYEKGDILSFYEFCGITVPAYGWFHHRGSKLDLRSDLRSTQKTVAPFEFEFRAGLEIEMKFISNRRNWRFVISIRDQQPSSTNVDHSISDRGRCWCNRALGTQSPVSHHGRIDSRWIRFTSLHVGNTADVALAATSPPAKKGWQQQVQGGTLYHIKVTALRDSGRDEKYYCAVPPRNPFFFFWPPLPVFNQNPFACPRQPPDLFFVGPSPDPSTRCVKSIDRLIRGRSHAYAAELCTVSRVHALWNQENGDSQPTGCWMGTRGRPADLLDAVTRKHPALSFLVISGHLGFPPLNSFISLMNFPFSFLLYHSTSACHALAFRLGPGWGSGKVPAPCQSESGSIPVGVTPGFSHVGISPDDATGRQVFLGISRSPRPRIPALLHTPLVSPAPALRTSRLRAAQISPFHSKNFAIKPFERGDLHKQLLGGGRNERDWSLGGRGRWLTQGANQHLPSSLRSPVSPCGRGRGQIRIGGRGDSPRLATCRGSSLRMCVPCGLHTPRDAQHTSQVKPWTLNGEPETSRIHSAAKLDSTGGWVGGSTSFSLHYSQSRCTPLHTLRQAQGGCVTSLGRHSLPGRILPLITKRPGTIEDSSEDMLNCIRVNYRQRTSAYFPVSMQPASQYDPSNNTSPLYNNCPLCGESPDLCKYSASSVIGRCQPAPISAAEIENRYSTARAR</sequence>